<reference evidence="2 3" key="1">
    <citation type="submission" date="2020-08" db="EMBL/GenBank/DDBJ databases">
        <title>Genomic Encyclopedia of Type Strains, Phase IV (KMG-IV): sequencing the most valuable type-strain genomes for metagenomic binning, comparative biology and taxonomic classification.</title>
        <authorList>
            <person name="Goeker M."/>
        </authorList>
    </citation>
    <scope>NUCLEOTIDE SEQUENCE [LARGE SCALE GENOMIC DNA]</scope>
    <source>
        <strain evidence="2 3">DSM 23960</strain>
    </source>
</reference>
<dbReference type="AlphaFoldDB" id="A0A7W6JB40"/>
<organism evidence="2 3">
    <name type="scientific">Brevundimonas lenta</name>
    <dbReference type="NCBI Taxonomy" id="424796"/>
    <lineage>
        <taxon>Bacteria</taxon>
        <taxon>Pseudomonadati</taxon>
        <taxon>Pseudomonadota</taxon>
        <taxon>Alphaproteobacteria</taxon>
        <taxon>Caulobacterales</taxon>
        <taxon>Caulobacteraceae</taxon>
        <taxon>Brevundimonas</taxon>
    </lineage>
</organism>
<protein>
    <submittedName>
        <fullName evidence="2">Uncharacterized protein</fullName>
    </submittedName>
</protein>
<comment type="caution">
    <text evidence="2">The sequence shown here is derived from an EMBL/GenBank/DDBJ whole genome shotgun (WGS) entry which is preliminary data.</text>
</comment>
<evidence type="ECO:0000256" key="1">
    <source>
        <dbReference type="SAM" id="SignalP"/>
    </source>
</evidence>
<dbReference type="RefSeq" id="WP_183202935.1">
    <property type="nucleotide sequence ID" value="NZ_BAAAER010000004.1"/>
</dbReference>
<proteinExistence type="predicted"/>
<keyword evidence="1" id="KW-0732">Signal</keyword>
<dbReference type="Proteomes" id="UP000529946">
    <property type="component" value="Unassembled WGS sequence"/>
</dbReference>
<keyword evidence="3" id="KW-1185">Reference proteome</keyword>
<evidence type="ECO:0000313" key="2">
    <source>
        <dbReference type="EMBL" id="MBB4081851.1"/>
    </source>
</evidence>
<gene>
    <name evidence="2" type="ORF">GGR12_000690</name>
</gene>
<dbReference type="EMBL" id="JACIDM010000001">
    <property type="protein sequence ID" value="MBB4081851.1"/>
    <property type="molecule type" value="Genomic_DNA"/>
</dbReference>
<accession>A0A7W6JB40</accession>
<sequence length="200" mass="21303">MFRAAAVGGVLAVCLFASPAAAEPFENFVKLCINTKVDGATSAALAKADGWVPLPPETLGEEPMFEDPRIFLSQDPAGFTDKPPTELDLLMTGWGSGEDVFGLGGVKLDFCAIAPVIGEKGDFIAQLGAFLAIEPMQVQEHTAWVFSPQGAGFISRPDLLDDDSEAEFLRVVREEKVFLATVVESDGTEMLLIGAIRPAD</sequence>
<name>A0A7W6JB40_9CAUL</name>
<evidence type="ECO:0000313" key="3">
    <source>
        <dbReference type="Proteomes" id="UP000529946"/>
    </source>
</evidence>
<feature type="chain" id="PRO_5030877063" evidence="1">
    <location>
        <begin position="23"/>
        <end position="200"/>
    </location>
</feature>
<feature type="signal peptide" evidence="1">
    <location>
        <begin position="1"/>
        <end position="22"/>
    </location>
</feature>